<feature type="domain" description="DUF5117" evidence="3">
    <location>
        <begin position="109"/>
        <end position="289"/>
    </location>
</feature>
<dbReference type="Proteomes" id="UP001216907">
    <property type="component" value="Unassembled WGS sequence"/>
</dbReference>
<gene>
    <name evidence="4" type="ORF">PZE19_20030</name>
</gene>
<sequence length="972" mass="106768">MDLLKRLPGAALAAALLAGLTSGPGAIGQEPARPGDPAANKPAEPKKFQDFHELTKDAKKYEGFLTLHEKEQHLYAEIKPGQLDQPILAPIVIARGSASAGNPLNFGDEWVLSFRRIDDKLQLVRRNVHFTAASGTPLEKAVKQNYTDSILMALPILSISPASGALVVDLGDVFMGDFAQVGLGSIDKNRSRWFKIRAYPNNVEIQVEATFTGGRFGSMFFGGGASPVVDPRGMTMVIHYSLCKAPESGYKPRLADYRVGHFLNAVTDYSQANPDTDAKRMINRWRLEKSDPKAKLSPPKKQIVWWIEDNVPLEHRPYVEQGILEWNKAFEKIGFLNAMAVRWQNEQDDFEPEDINYCTLRWITTGSTYAMSGLRSDPMTGEMIDGDVIFDASWIKTWKEEYAMIVGVPTPVAQGGDTESVVPLAMAEVVSPIMASKQGFGLPVPPPGSRRDAVQRAARVGLPTASGASAAMALDVVPIGWDPIQAQLYRRMSQGRLASCNYSAAKSSEMRFASLALASLAAEEAKKDGDKDKKPEEPKLPEGFLGQAIKEVVMHEVGHSLGLRHNFKASVMLRPEEVNDTNVTHAKGMAGSVMDYNPINVAPKGQKQGDYASTTIGPYDYWAIEYAYKPIDGDEAAELKKVAAKSPDPDLTFATDDDFYNYDPQVNTYDLTNDTLAYGRQRMEMAAELLKDLDKKVVRDDESWSRLRSAFGACVSQFGNGAYLAAEYIGGQSVSRDFKGSEKAKDPVVPVAGDKQREALKLLVDRILSDKAFQFSPALLRKLVRESWQDHGFSLSGGVGYPIYGAILNIQGIALDECLAASTLQRLQNQEAQSEPGANPLKIEEVFRSFTDGVFSELAPPPAGPSPTSISTIRRNLQREYVKRLSTMVLGPKSNDGMLSMYSYVILLGGSSEVPPDAKNLARLHLDEIARKIDEAVARKEPKIDDTTLAHLKELRHRIDQVLKASLNANEP</sequence>
<dbReference type="RefSeq" id="WP_277862373.1">
    <property type="nucleotide sequence ID" value="NZ_JARRAG010000002.1"/>
</dbReference>
<accession>A0ABT6FER3</accession>
<keyword evidence="4" id="KW-0645">Protease</keyword>
<name>A0ABT6FER3_9BACT</name>
<evidence type="ECO:0000313" key="4">
    <source>
        <dbReference type="EMBL" id="MDG3006069.1"/>
    </source>
</evidence>
<comment type="caution">
    <text evidence="4">The sequence shown here is derived from an EMBL/GenBank/DDBJ whole genome shotgun (WGS) entry which is preliminary data.</text>
</comment>
<dbReference type="GO" id="GO:0008237">
    <property type="term" value="F:metallopeptidase activity"/>
    <property type="evidence" value="ECO:0007669"/>
    <property type="project" value="UniProtKB-KW"/>
</dbReference>
<protein>
    <submittedName>
        <fullName evidence="4">Zinc-dependent metalloprotease</fullName>
    </submittedName>
</protein>
<dbReference type="EMBL" id="JARRAG010000002">
    <property type="protein sequence ID" value="MDG3006069.1"/>
    <property type="molecule type" value="Genomic_DNA"/>
</dbReference>
<evidence type="ECO:0000256" key="1">
    <source>
        <dbReference type="SAM" id="MobiDB-lite"/>
    </source>
</evidence>
<dbReference type="InterPro" id="IPR032534">
    <property type="entry name" value="EcxA_zinc-bd"/>
</dbReference>
<feature type="domain" description="EcxA zinc-binding" evidence="2">
    <location>
        <begin position="539"/>
        <end position="859"/>
    </location>
</feature>
<evidence type="ECO:0000313" key="5">
    <source>
        <dbReference type="Proteomes" id="UP001216907"/>
    </source>
</evidence>
<dbReference type="Pfam" id="PF17148">
    <property type="entry name" value="DUF5117"/>
    <property type="match status" value="1"/>
</dbReference>
<organism evidence="4 5">
    <name type="scientific">Paludisphaera mucosa</name>
    <dbReference type="NCBI Taxonomy" id="3030827"/>
    <lineage>
        <taxon>Bacteria</taxon>
        <taxon>Pseudomonadati</taxon>
        <taxon>Planctomycetota</taxon>
        <taxon>Planctomycetia</taxon>
        <taxon>Isosphaerales</taxon>
        <taxon>Isosphaeraceae</taxon>
        <taxon>Paludisphaera</taxon>
    </lineage>
</organism>
<evidence type="ECO:0000259" key="2">
    <source>
        <dbReference type="Pfam" id="PF16313"/>
    </source>
</evidence>
<reference evidence="4 5" key="1">
    <citation type="submission" date="2023-03" db="EMBL/GenBank/DDBJ databases">
        <title>Paludisphaera mucosa sp. nov. a novel planctomycete from northern fen.</title>
        <authorList>
            <person name="Ivanova A."/>
        </authorList>
    </citation>
    <scope>NUCLEOTIDE SEQUENCE [LARGE SCALE GENOMIC DNA]</scope>
    <source>
        <strain evidence="4 5">Pla2</strain>
    </source>
</reference>
<proteinExistence type="predicted"/>
<dbReference type="SUPFAM" id="SSF55486">
    <property type="entry name" value="Metalloproteases ('zincins'), catalytic domain"/>
    <property type="match status" value="1"/>
</dbReference>
<keyword evidence="5" id="KW-1185">Reference proteome</keyword>
<keyword evidence="4" id="KW-0378">Hydrolase</keyword>
<keyword evidence="4" id="KW-0482">Metalloprotease</keyword>
<dbReference type="Pfam" id="PF16313">
    <property type="entry name" value="DUF4953"/>
    <property type="match status" value="1"/>
</dbReference>
<dbReference type="Gene3D" id="3.40.390.10">
    <property type="entry name" value="Collagenase (Catalytic Domain)"/>
    <property type="match status" value="1"/>
</dbReference>
<feature type="region of interest" description="Disordered" evidence="1">
    <location>
        <begin position="26"/>
        <end position="46"/>
    </location>
</feature>
<dbReference type="InterPro" id="IPR034032">
    <property type="entry name" value="Zn_MMP-like_bac"/>
</dbReference>
<dbReference type="InterPro" id="IPR024079">
    <property type="entry name" value="MetalloPept_cat_dom_sf"/>
</dbReference>
<dbReference type="CDD" id="cd04276">
    <property type="entry name" value="ZnMc_MMP_like_2"/>
    <property type="match status" value="1"/>
</dbReference>
<dbReference type="PANTHER" id="PTHR38478:SF1">
    <property type="entry name" value="ZINC DEPENDENT METALLOPROTEASE DOMAIN LIPOPROTEIN"/>
    <property type="match status" value="1"/>
</dbReference>
<evidence type="ECO:0000259" key="3">
    <source>
        <dbReference type="Pfam" id="PF17148"/>
    </source>
</evidence>
<dbReference type="InterPro" id="IPR033413">
    <property type="entry name" value="DUF5117"/>
</dbReference>
<dbReference type="PANTHER" id="PTHR38478">
    <property type="entry name" value="PEPTIDASE M1A AND M12B"/>
    <property type="match status" value="1"/>
</dbReference>